<evidence type="ECO:0000313" key="2">
    <source>
        <dbReference type="EMBL" id="XDQ75348.1"/>
    </source>
</evidence>
<proteinExistence type="predicted"/>
<organism evidence="2">
    <name type="scientific">Streptomyces sp. R44</name>
    <dbReference type="NCBI Taxonomy" id="3238633"/>
    <lineage>
        <taxon>Bacteria</taxon>
        <taxon>Bacillati</taxon>
        <taxon>Actinomycetota</taxon>
        <taxon>Actinomycetes</taxon>
        <taxon>Kitasatosporales</taxon>
        <taxon>Streptomycetaceae</taxon>
        <taxon>Streptomyces</taxon>
    </lineage>
</organism>
<protein>
    <recommendedName>
        <fullName evidence="3">PH domain-containing protein</fullName>
    </recommendedName>
</protein>
<keyword evidence="1" id="KW-0812">Transmembrane</keyword>
<accession>A0AB39T9V7</accession>
<dbReference type="AlphaFoldDB" id="A0AB39T9V7"/>
<name>A0AB39T9V7_9ACTN</name>
<gene>
    <name evidence="2" type="ORF">AB5J54_34600</name>
</gene>
<dbReference type="RefSeq" id="WP_369147871.1">
    <property type="nucleotide sequence ID" value="NZ_CP163444.1"/>
</dbReference>
<evidence type="ECO:0000256" key="1">
    <source>
        <dbReference type="SAM" id="Phobius"/>
    </source>
</evidence>
<feature type="transmembrane region" description="Helical" evidence="1">
    <location>
        <begin position="21"/>
        <end position="42"/>
    </location>
</feature>
<reference evidence="2" key="1">
    <citation type="submission" date="2024-07" db="EMBL/GenBank/DDBJ databases">
        <authorList>
            <person name="Yu S.T."/>
        </authorList>
    </citation>
    <scope>NUCLEOTIDE SEQUENCE</scope>
    <source>
        <strain evidence="2">R44</strain>
    </source>
</reference>
<evidence type="ECO:0008006" key="3">
    <source>
        <dbReference type="Google" id="ProtNLM"/>
    </source>
</evidence>
<keyword evidence="1" id="KW-1133">Transmembrane helix</keyword>
<dbReference type="EMBL" id="CP163444">
    <property type="protein sequence ID" value="XDQ75348.1"/>
    <property type="molecule type" value="Genomic_DNA"/>
</dbReference>
<feature type="transmembrane region" description="Helical" evidence="1">
    <location>
        <begin position="54"/>
        <end position="73"/>
    </location>
</feature>
<keyword evidence="1" id="KW-0472">Membrane</keyword>
<sequence length="178" mass="19478">MESRFAPRSEPVGRTVHDGAWAGEAWAAFGCAGLLLTVSLSVDAGDDGLTLSSALLWIALAVALFVILLPARVTAAPGSLTVRTLWTRTVVRTDRLTTISWPDGIEQRLVMTDMEGGRTQIDVRILLANPALWLLWEADARASYENGTLKDGVRDLDRLKDRVERDTAHSVFRISGLH</sequence>